<evidence type="ECO:0000313" key="2">
    <source>
        <dbReference type="EMBL" id="SFV66943.1"/>
    </source>
</evidence>
<dbReference type="EMBL" id="FPHK01000103">
    <property type="protein sequence ID" value="SFV66943.1"/>
    <property type="molecule type" value="Genomic_DNA"/>
</dbReference>
<keyword evidence="1" id="KW-0175">Coiled coil</keyword>
<protein>
    <recommendedName>
        <fullName evidence="3">HlyD family secretion protein</fullName>
    </recommendedName>
</protein>
<name>A0A1W1CMJ9_9ZZZZ</name>
<dbReference type="AlphaFoldDB" id="A0A1W1CMJ9"/>
<evidence type="ECO:0008006" key="3">
    <source>
        <dbReference type="Google" id="ProtNLM"/>
    </source>
</evidence>
<evidence type="ECO:0000256" key="1">
    <source>
        <dbReference type="SAM" id="Coils"/>
    </source>
</evidence>
<proteinExistence type="predicted"/>
<reference evidence="2" key="1">
    <citation type="submission" date="2016-10" db="EMBL/GenBank/DDBJ databases">
        <authorList>
            <person name="de Groot N.N."/>
        </authorList>
    </citation>
    <scope>NUCLEOTIDE SEQUENCE</scope>
</reference>
<sequence length="259" mass="29548">MVIASIFLHAEVYYSKVEPYKLKNIASNVTGEVLRVREDMLGKKLFDEPFIIIDAEIDTAELADVESKLKDMRSMLQLNEATVKNLEAVLQKKRANYKKTQALTIKSRIDKDREFYDLIASENSLNATQKEIYSLKNSIADLELRRIQLQKSIRDKKVRQKGFVLYSIAVKEGQVVNIATPLATVADTSKALLTIYVDADELKNIKNKSVYIDGKKTTYKVSRVSKIADSINISKYRVQIIIDPPKIFSKLVKIELKEE</sequence>
<gene>
    <name evidence="2" type="ORF">MNB_SM-6-438</name>
</gene>
<feature type="coiled-coil region" evidence="1">
    <location>
        <begin position="76"/>
        <end position="145"/>
    </location>
</feature>
<accession>A0A1W1CMJ9</accession>
<organism evidence="2">
    <name type="scientific">hydrothermal vent metagenome</name>
    <dbReference type="NCBI Taxonomy" id="652676"/>
    <lineage>
        <taxon>unclassified sequences</taxon>
        <taxon>metagenomes</taxon>
        <taxon>ecological metagenomes</taxon>
    </lineage>
</organism>